<protein>
    <submittedName>
        <fullName evidence="1">10874_t:CDS:1</fullName>
    </submittedName>
</protein>
<feature type="non-terminal residue" evidence="1">
    <location>
        <position position="47"/>
    </location>
</feature>
<keyword evidence="2" id="KW-1185">Reference proteome</keyword>
<accession>A0ACA9L370</accession>
<name>A0ACA9L370_9GLOM</name>
<evidence type="ECO:0000313" key="1">
    <source>
        <dbReference type="EMBL" id="CAG8505004.1"/>
    </source>
</evidence>
<gene>
    <name evidence="1" type="ORF">RPERSI_LOCUS1995</name>
</gene>
<dbReference type="Proteomes" id="UP000789920">
    <property type="component" value="Unassembled WGS sequence"/>
</dbReference>
<comment type="caution">
    <text evidence="1">The sequence shown here is derived from an EMBL/GenBank/DDBJ whole genome shotgun (WGS) entry which is preliminary data.</text>
</comment>
<sequence length="47" mass="5602">MSIKIVNIDQNRTNKLRRSDENKDRIIPPKVGYEYGIETINDRQQLE</sequence>
<proteinExistence type="predicted"/>
<dbReference type="EMBL" id="CAJVQC010002066">
    <property type="protein sequence ID" value="CAG8505004.1"/>
    <property type="molecule type" value="Genomic_DNA"/>
</dbReference>
<reference evidence="1" key="1">
    <citation type="submission" date="2021-06" db="EMBL/GenBank/DDBJ databases">
        <authorList>
            <person name="Kallberg Y."/>
            <person name="Tangrot J."/>
            <person name="Rosling A."/>
        </authorList>
    </citation>
    <scope>NUCLEOTIDE SEQUENCE</scope>
    <source>
        <strain evidence="1">MA461A</strain>
    </source>
</reference>
<evidence type="ECO:0000313" key="2">
    <source>
        <dbReference type="Proteomes" id="UP000789920"/>
    </source>
</evidence>
<organism evidence="1 2">
    <name type="scientific">Racocetra persica</name>
    <dbReference type="NCBI Taxonomy" id="160502"/>
    <lineage>
        <taxon>Eukaryota</taxon>
        <taxon>Fungi</taxon>
        <taxon>Fungi incertae sedis</taxon>
        <taxon>Mucoromycota</taxon>
        <taxon>Glomeromycotina</taxon>
        <taxon>Glomeromycetes</taxon>
        <taxon>Diversisporales</taxon>
        <taxon>Gigasporaceae</taxon>
        <taxon>Racocetra</taxon>
    </lineage>
</organism>